<dbReference type="Proteomes" id="UP000031121">
    <property type="component" value="Chromosome"/>
</dbReference>
<dbReference type="STRING" id="1531429.JI75_06750"/>
<dbReference type="NCBIfam" id="TIGR02185">
    <property type="entry name" value="Trep_Strep"/>
    <property type="match status" value="1"/>
</dbReference>
<sequence length="216" mass="23829">MEREKGSDVQRVSKGLFQAWGVREVVTAVLMNVLTLVLMFAGSSVTMLHPHLAMLASGGAAVFLGAAVFMLMVFRVNRFGVTTLFATMAALMFCTMGNYAIMIPFYIAGGLVLDLVFLRSEEQRRSIRWVTAAWSTFSGLYLLSTMIPVISNLDAYIDNFIRNFGSDQAFIDAFLRYYTDPLWVFGIAIATVICGFAGCLAARVLMRKHFSKAGAL</sequence>
<dbReference type="Pfam" id="PF09605">
    <property type="entry name" value="Trep_Strep"/>
    <property type="match status" value="1"/>
</dbReference>
<dbReference type="AlphaFoldDB" id="A0A0A8B4H1"/>
<name>A0A0A8B4H1_9ACTN</name>
<feature type="transmembrane region" description="Helical" evidence="1">
    <location>
        <begin position="52"/>
        <end position="76"/>
    </location>
</feature>
<proteinExistence type="predicted"/>
<feature type="transmembrane region" description="Helical" evidence="1">
    <location>
        <begin position="96"/>
        <end position="117"/>
    </location>
</feature>
<dbReference type="OrthoDB" id="9781459at2"/>
<dbReference type="HOGENOM" id="CLU_093450_0_0_11"/>
<reference evidence="3" key="1">
    <citation type="submission" date="2014-08" db="EMBL/GenBank/DDBJ databases">
        <title>Coriobacteriaceae sp. complete genome.</title>
        <authorList>
            <person name="Looft T."/>
            <person name="Bayles D.O."/>
            <person name="Stanton T.B."/>
        </authorList>
    </citation>
    <scope>NUCLEOTIDE SEQUENCE [LARGE SCALE GENOMIC DNA]</scope>
    <source>
        <strain evidence="3">68-1-3</strain>
    </source>
</reference>
<evidence type="ECO:0000313" key="3">
    <source>
        <dbReference type="Proteomes" id="UP000031121"/>
    </source>
</evidence>
<keyword evidence="1" id="KW-0812">Transmembrane</keyword>
<feature type="transmembrane region" description="Helical" evidence="1">
    <location>
        <begin position="20"/>
        <end position="40"/>
    </location>
</feature>
<reference evidence="2 3" key="2">
    <citation type="journal article" date="2015" name="Genome Announc.">
        <title>Complete Genome Sequence of Coriobacteriaceae Strain 68-1-3, a Novel Mucus-Degrading Isolate from the Swine Intestinal Tract.</title>
        <authorList>
            <person name="Looft T."/>
            <person name="Bayles D.O."/>
            <person name="Alt D.P."/>
            <person name="Stanton T.B."/>
        </authorList>
    </citation>
    <scope>NUCLEOTIDE SEQUENCE [LARGE SCALE GENOMIC DNA]</scope>
    <source>
        <strain evidence="2 3">68-1-3</strain>
    </source>
</reference>
<organism evidence="2 3">
    <name type="scientific">Berryella intestinalis</name>
    <dbReference type="NCBI Taxonomy" id="1531429"/>
    <lineage>
        <taxon>Bacteria</taxon>
        <taxon>Bacillati</taxon>
        <taxon>Actinomycetota</taxon>
        <taxon>Coriobacteriia</taxon>
        <taxon>Eggerthellales</taxon>
        <taxon>Eggerthellaceae</taxon>
        <taxon>Berryella</taxon>
    </lineage>
</organism>
<evidence type="ECO:0000256" key="1">
    <source>
        <dbReference type="SAM" id="Phobius"/>
    </source>
</evidence>
<keyword evidence="3" id="KW-1185">Reference proteome</keyword>
<dbReference type="RefSeq" id="WP_039689678.1">
    <property type="nucleotide sequence ID" value="NZ_CP009302.1"/>
</dbReference>
<evidence type="ECO:0000313" key="2">
    <source>
        <dbReference type="EMBL" id="AJC12401.1"/>
    </source>
</evidence>
<dbReference type="InterPro" id="IPR011733">
    <property type="entry name" value="CHP02185_IM"/>
</dbReference>
<keyword evidence="1" id="KW-1133">Transmembrane helix</keyword>
<accession>A0A0A8B4H1</accession>
<keyword evidence="1" id="KW-0472">Membrane</keyword>
<protein>
    <submittedName>
        <fullName evidence="2">Membrane protein</fullName>
    </submittedName>
</protein>
<gene>
    <name evidence="2" type="ORF">JI75_06750</name>
</gene>
<dbReference type="EMBL" id="CP009302">
    <property type="protein sequence ID" value="AJC12401.1"/>
    <property type="molecule type" value="Genomic_DNA"/>
</dbReference>
<feature type="transmembrane region" description="Helical" evidence="1">
    <location>
        <begin position="182"/>
        <end position="206"/>
    </location>
</feature>
<dbReference type="KEGG" id="cbac:JI75_06750"/>
<feature type="transmembrane region" description="Helical" evidence="1">
    <location>
        <begin position="129"/>
        <end position="150"/>
    </location>
</feature>